<evidence type="ECO:0000313" key="2">
    <source>
        <dbReference type="Proteomes" id="UP000027265"/>
    </source>
</evidence>
<gene>
    <name evidence="1" type="ORF">JAAARDRAFT_179577</name>
</gene>
<dbReference type="InParanoid" id="A0A067Q2R4"/>
<dbReference type="EMBL" id="KL197721">
    <property type="protein sequence ID" value="KDQ56881.1"/>
    <property type="molecule type" value="Genomic_DNA"/>
</dbReference>
<name>A0A067Q2R4_9AGAM</name>
<keyword evidence="2" id="KW-1185">Reference proteome</keyword>
<dbReference type="HOGENOM" id="CLU_008240_0_0_1"/>
<reference evidence="2" key="1">
    <citation type="journal article" date="2014" name="Proc. Natl. Acad. Sci. U.S.A.">
        <title>Extensive sampling of basidiomycete genomes demonstrates inadequacy of the white-rot/brown-rot paradigm for wood decay fungi.</title>
        <authorList>
            <person name="Riley R."/>
            <person name="Salamov A.A."/>
            <person name="Brown D.W."/>
            <person name="Nagy L.G."/>
            <person name="Floudas D."/>
            <person name="Held B.W."/>
            <person name="Levasseur A."/>
            <person name="Lombard V."/>
            <person name="Morin E."/>
            <person name="Otillar R."/>
            <person name="Lindquist E.A."/>
            <person name="Sun H."/>
            <person name="LaButti K.M."/>
            <person name="Schmutz J."/>
            <person name="Jabbour D."/>
            <person name="Luo H."/>
            <person name="Baker S.E."/>
            <person name="Pisabarro A.G."/>
            <person name="Walton J.D."/>
            <person name="Blanchette R.A."/>
            <person name="Henrissat B."/>
            <person name="Martin F."/>
            <person name="Cullen D."/>
            <person name="Hibbett D.S."/>
            <person name="Grigoriev I.V."/>
        </authorList>
    </citation>
    <scope>NUCLEOTIDE SEQUENCE [LARGE SCALE GENOMIC DNA]</scope>
    <source>
        <strain evidence="2">MUCL 33604</strain>
    </source>
</reference>
<evidence type="ECO:0000313" key="1">
    <source>
        <dbReference type="EMBL" id="KDQ56881.1"/>
    </source>
</evidence>
<dbReference type="Proteomes" id="UP000027265">
    <property type="component" value="Unassembled WGS sequence"/>
</dbReference>
<dbReference type="OrthoDB" id="3353914at2759"/>
<dbReference type="AlphaFoldDB" id="A0A067Q2R4"/>
<proteinExistence type="predicted"/>
<sequence>MITITQDAEFMVNMVSANPIPAGNRFFAFNDENLNPAVLSHSQDNKLELVLEVDGTAQLFDLGKICGLSGDVQAVGLLQDANLNVWIAVATDAGDSLSNLCLIINLQPSALLDPPAASIIKSADAFTKIHGLYMSNFTHKIRGLLVPLLFVASQPLDRITKEDQLGYVKFTADRDKNTTISLDTSWKLATNPLKILDVVFGQCRLGKGAFVLYETVGKALKLQFRVFEGRGFVAELDAPSGAQCLTAYDATANSTVFLVGGDVITQYTYDDYKKWTGTGTTIVQDPDSNPLGVKDLHNALSGSFITIWYTTGSDAAYYYSAPTDSMDRGLLVQLLPDGAGGQISGLLASKNDDHVLVNTLVSVDGSGDLMILQQASDTGMWESHPFYIPSTTDNLYIPSFTIRIKAHTDTTDTAERVSESKLHLSSSGFVRVQSNGVTTTVSQKGAWYAADHTGTVTVIIATTDISCHTLQVDKFQADGGDEIPLKEPLLVPSGKINEKLAAITSGQDLLDAKTQTGENLIEPGSVSLGDANHAASIIGELNKQQIAIGQPTTGQPLTRKRTKPRSPWDFFWWLVDKAEDVATWFLQIVDDVLQFVVEWAGKVYNFVCDTVAAIGKAFTWVFAKIKVDLGKLIDFLGFLFEWDDILQFSDSIVTYVNVSFKYGESQIDAFEEKAKTFIDNLRHSLKGKVEPDSVSVNTTTQDPKATLDQDNLKHGVGFNWPAYQLNHGGFQKDAPMEVEEPGDKDVVQQIWDDFKAEINVITKMVNDIANLVCVMFKSNTNSAVLFSAFTDEMIDALCDSFKNILDIVLKSIVLAMQKINDLGNYAIEIPVFTALWKVITKGRDFTAFNFVALIMAIPATLIYKLVKGRALPVLKDRLTQDDLGKFLSGDPSLDPTLAGDIDTTRTVSIVAVGYILYEVTALTFAIDEIAGGAGSSVSASSSVKAISRAGAPRTLPRGTIMTGTLAGNAIDATTLTLTAVSLYFTWPLGYGHDVDLHSAVSKLNYSYFAQRMTLTVHFFHP</sequence>
<dbReference type="STRING" id="933084.A0A067Q2R4"/>
<organism evidence="1 2">
    <name type="scientific">Jaapia argillacea MUCL 33604</name>
    <dbReference type="NCBI Taxonomy" id="933084"/>
    <lineage>
        <taxon>Eukaryota</taxon>
        <taxon>Fungi</taxon>
        <taxon>Dikarya</taxon>
        <taxon>Basidiomycota</taxon>
        <taxon>Agaricomycotina</taxon>
        <taxon>Agaricomycetes</taxon>
        <taxon>Agaricomycetidae</taxon>
        <taxon>Jaapiales</taxon>
        <taxon>Jaapiaceae</taxon>
        <taxon>Jaapia</taxon>
    </lineage>
</organism>
<accession>A0A067Q2R4</accession>
<protein>
    <submittedName>
        <fullName evidence="1">Uncharacterized protein</fullName>
    </submittedName>
</protein>